<dbReference type="GO" id="GO:0004252">
    <property type="term" value="F:serine-type endopeptidase activity"/>
    <property type="evidence" value="ECO:0007669"/>
    <property type="project" value="InterPro"/>
</dbReference>
<keyword evidence="3" id="KW-0325">Glycoprotein</keyword>
<dbReference type="FunFam" id="2.40.10.10:FF:000028">
    <property type="entry name" value="Serine protease easter"/>
    <property type="match status" value="1"/>
</dbReference>
<name>A0A8D9BNC0_9HEMI</name>
<dbReference type="InterPro" id="IPR018114">
    <property type="entry name" value="TRYPSIN_HIS"/>
</dbReference>
<dbReference type="PRINTS" id="PR00722">
    <property type="entry name" value="CHYMOTRYPSIN"/>
</dbReference>
<feature type="domain" description="Peptidase S1" evidence="7">
    <location>
        <begin position="59"/>
        <end position="328"/>
    </location>
</feature>
<accession>A0A8D9BNC0</accession>
<evidence type="ECO:0000256" key="4">
    <source>
        <dbReference type="ARBA" id="ARBA00024195"/>
    </source>
</evidence>
<dbReference type="InterPro" id="IPR043504">
    <property type="entry name" value="Peptidase_S1_PA_chymotrypsin"/>
</dbReference>
<dbReference type="PROSITE" id="PS00134">
    <property type="entry name" value="TRYPSIN_HIS"/>
    <property type="match status" value="1"/>
</dbReference>
<dbReference type="EMBL" id="HBUF01647132">
    <property type="protein sequence ID" value="CAG6786152.1"/>
    <property type="molecule type" value="Transcribed_RNA"/>
</dbReference>
<feature type="chain" id="PRO_5034482673" evidence="6">
    <location>
        <begin position="23"/>
        <end position="329"/>
    </location>
</feature>
<feature type="signal peptide" evidence="6">
    <location>
        <begin position="1"/>
        <end position="22"/>
    </location>
</feature>
<dbReference type="SMART" id="SM00020">
    <property type="entry name" value="Tryp_SPc"/>
    <property type="match status" value="1"/>
</dbReference>
<dbReference type="InterPro" id="IPR009003">
    <property type="entry name" value="Peptidase_S1_PA"/>
</dbReference>
<dbReference type="CDD" id="cd00190">
    <property type="entry name" value="Tryp_SPc"/>
    <property type="match status" value="1"/>
</dbReference>
<evidence type="ECO:0000313" key="8">
    <source>
        <dbReference type="EMBL" id="CAG6786152.1"/>
    </source>
</evidence>
<comment type="similarity">
    <text evidence="4">Belongs to the peptidase S1 family. CLIP subfamily.</text>
</comment>
<dbReference type="InterPro" id="IPR001254">
    <property type="entry name" value="Trypsin_dom"/>
</dbReference>
<keyword evidence="5" id="KW-0378">Hydrolase</keyword>
<dbReference type="PROSITE" id="PS00135">
    <property type="entry name" value="TRYPSIN_SER"/>
    <property type="match status" value="1"/>
</dbReference>
<dbReference type="GO" id="GO:0006508">
    <property type="term" value="P:proteolysis"/>
    <property type="evidence" value="ECO:0007669"/>
    <property type="project" value="UniProtKB-KW"/>
</dbReference>
<protein>
    <submittedName>
        <fullName evidence="8">Serine protease easter</fullName>
    </submittedName>
</protein>
<dbReference type="AlphaFoldDB" id="A0A8D9BNC0"/>
<dbReference type="PROSITE" id="PS50240">
    <property type="entry name" value="TRYPSIN_DOM"/>
    <property type="match status" value="1"/>
</dbReference>
<sequence length="329" mass="36524">MRPAGVFFVVIVQLCSFDKLSGHWWQQDEQNEDFDPEQHENYKLLPPKDKCGIVTEQRIIGGYQTELGQIPWIARIAFARARPKTLRKIGMGKISDNLVSFGCGGSLINKYYVLTAAHCTSKPDDILFVRLGEWDTNTDPDCMNGVCAPKVQDIKVVDVIRHKFFSSDEHMKNDIALLRLEQPPILSRYVQPVCLPYGAAMSLDFTGNDTIVAGWGLTEEATTPTMLLAVQQKVYDSSRCSAVYAENQINVKYSDGQMCVGGIIGKDSCNGDSGGPLLWTGSFEPTISARVYLIGLVSLGPASCGVYEIPGAYSRITFFMNWILDNIRE</sequence>
<evidence type="ECO:0000256" key="1">
    <source>
        <dbReference type="ARBA" id="ARBA00022729"/>
    </source>
</evidence>
<evidence type="ECO:0000259" key="7">
    <source>
        <dbReference type="PROSITE" id="PS50240"/>
    </source>
</evidence>
<dbReference type="SUPFAM" id="SSF50494">
    <property type="entry name" value="Trypsin-like serine proteases"/>
    <property type="match status" value="1"/>
</dbReference>
<evidence type="ECO:0000256" key="5">
    <source>
        <dbReference type="RuleBase" id="RU363034"/>
    </source>
</evidence>
<dbReference type="Pfam" id="PF00089">
    <property type="entry name" value="Trypsin"/>
    <property type="match status" value="1"/>
</dbReference>
<keyword evidence="1 6" id="KW-0732">Signal</keyword>
<proteinExistence type="inferred from homology"/>
<organism evidence="8">
    <name type="scientific">Cacopsylla melanoneura</name>
    <dbReference type="NCBI Taxonomy" id="428564"/>
    <lineage>
        <taxon>Eukaryota</taxon>
        <taxon>Metazoa</taxon>
        <taxon>Ecdysozoa</taxon>
        <taxon>Arthropoda</taxon>
        <taxon>Hexapoda</taxon>
        <taxon>Insecta</taxon>
        <taxon>Pterygota</taxon>
        <taxon>Neoptera</taxon>
        <taxon>Paraneoptera</taxon>
        <taxon>Hemiptera</taxon>
        <taxon>Sternorrhyncha</taxon>
        <taxon>Psylloidea</taxon>
        <taxon>Psyllidae</taxon>
        <taxon>Psyllinae</taxon>
        <taxon>Cacopsylla</taxon>
    </lineage>
</organism>
<evidence type="ECO:0000256" key="6">
    <source>
        <dbReference type="SAM" id="SignalP"/>
    </source>
</evidence>
<dbReference type="Gene3D" id="2.40.10.10">
    <property type="entry name" value="Trypsin-like serine proteases"/>
    <property type="match status" value="2"/>
</dbReference>
<evidence type="ECO:0000256" key="3">
    <source>
        <dbReference type="ARBA" id="ARBA00023180"/>
    </source>
</evidence>
<dbReference type="InterPro" id="IPR001314">
    <property type="entry name" value="Peptidase_S1A"/>
</dbReference>
<reference evidence="8" key="1">
    <citation type="submission" date="2021-05" db="EMBL/GenBank/DDBJ databases">
        <authorList>
            <person name="Alioto T."/>
            <person name="Alioto T."/>
            <person name="Gomez Garrido J."/>
        </authorList>
    </citation>
    <scope>NUCLEOTIDE SEQUENCE</scope>
</reference>
<evidence type="ECO:0000256" key="2">
    <source>
        <dbReference type="ARBA" id="ARBA00023157"/>
    </source>
</evidence>
<dbReference type="InterPro" id="IPR051487">
    <property type="entry name" value="Ser/Thr_Proteases_Immune/Dev"/>
</dbReference>
<dbReference type="InterPro" id="IPR033116">
    <property type="entry name" value="TRYPSIN_SER"/>
</dbReference>
<keyword evidence="5 8" id="KW-0645">Protease</keyword>
<keyword evidence="5" id="KW-0720">Serine protease</keyword>
<keyword evidence="2" id="KW-1015">Disulfide bond</keyword>
<dbReference type="PANTHER" id="PTHR24256">
    <property type="entry name" value="TRYPTASE-RELATED"/>
    <property type="match status" value="1"/>
</dbReference>